<gene>
    <name evidence="3" type="ORF">HCN44_004261</name>
</gene>
<comment type="similarity">
    <text evidence="1">Belongs to the FAM154 family.</text>
</comment>
<feature type="compositionally biased region" description="Polar residues" evidence="2">
    <location>
        <begin position="366"/>
        <end position="375"/>
    </location>
</feature>
<feature type="compositionally biased region" description="Low complexity" evidence="2">
    <location>
        <begin position="14"/>
        <end position="28"/>
    </location>
</feature>
<dbReference type="InterPro" id="IPR033336">
    <property type="entry name" value="SAXO1/2"/>
</dbReference>
<dbReference type="OrthoDB" id="365640at2759"/>
<sequence length="473" mass="53323">MEVIQSLPKTNQLGTSRYRPTPRPGTGRKCVQGRYVQPPRVASFAPQKTYCPPTKPLEGQSTYHESYLNNDKSSYTRAQSFKPTYTLKTIKDKFEDGTTNKISYKPVWNVVKAHPIVPRQKNLFAFKGPMETSTTVRHDFGPKNVDKPALVIPCGNIKSFSGTLDDRTTSGTSYINPGKIIPTESFKPSIKYCPPQEAILNETTQKLSYQPYRVEQREKYPWTEKPSYVPPNEAMVSSTTYSNSFFLNQHPQKEKPFIPNASNDLFPTGQMMKTSLYHDCFVPREITPVVPVVPCGNILISNQKMTCDTTNKLSFLGVKAEVRQPFRPKQRKHGNQGPIQSATTNRCDYIPKMVPRPEVVIPCDNIKNSSDPLNDTTTSGSSYKYSGPQPPPQSYKPQNQYQKPTVNIDGETINKSSYLPWATLPKEDYPWAKKAQYKAPKEKMTGDSSYNASYAAPGYFIEECGDDVQNLDT</sequence>
<reference evidence="3 4" key="1">
    <citation type="submission" date="2020-08" db="EMBL/GenBank/DDBJ databases">
        <title>Aphidius gifuensis genome sequencing and assembly.</title>
        <authorList>
            <person name="Du Z."/>
        </authorList>
    </citation>
    <scope>NUCLEOTIDE SEQUENCE [LARGE SCALE GENOMIC DNA]</scope>
    <source>
        <strain evidence="3">YNYX2018</strain>
        <tissue evidence="3">Adults</tissue>
    </source>
</reference>
<feature type="region of interest" description="Disordered" evidence="2">
    <location>
        <begin position="1"/>
        <end position="31"/>
    </location>
</feature>
<accession>A0A835CT86</accession>
<dbReference type="PANTHER" id="PTHR31516:SF17">
    <property type="entry name" value="STABILIZER OF AXONEMAL MICROTUBULES 2"/>
    <property type="match status" value="1"/>
</dbReference>
<name>A0A835CT86_APHGI</name>
<protein>
    <submittedName>
        <fullName evidence="3">Uncharacterized protein</fullName>
    </submittedName>
</protein>
<dbReference type="Proteomes" id="UP000639338">
    <property type="component" value="Unassembled WGS sequence"/>
</dbReference>
<evidence type="ECO:0000256" key="1">
    <source>
        <dbReference type="ARBA" id="ARBA00008738"/>
    </source>
</evidence>
<dbReference type="AlphaFoldDB" id="A0A835CT86"/>
<dbReference type="GO" id="GO:0036064">
    <property type="term" value="C:ciliary basal body"/>
    <property type="evidence" value="ECO:0007669"/>
    <property type="project" value="TreeGrafter"/>
</dbReference>
<feature type="region of interest" description="Disordered" evidence="2">
    <location>
        <begin position="362"/>
        <end position="401"/>
    </location>
</feature>
<keyword evidence="4" id="KW-1185">Reference proteome</keyword>
<dbReference type="EMBL" id="JACMRX010000002">
    <property type="protein sequence ID" value="KAF7994789.1"/>
    <property type="molecule type" value="Genomic_DNA"/>
</dbReference>
<proteinExistence type="inferred from homology"/>
<evidence type="ECO:0000313" key="4">
    <source>
        <dbReference type="Proteomes" id="UP000639338"/>
    </source>
</evidence>
<dbReference type="GO" id="GO:0005879">
    <property type="term" value="C:axonemal microtubule"/>
    <property type="evidence" value="ECO:0007669"/>
    <property type="project" value="TreeGrafter"/>
</dbReference>
<evidence type="ECO:0000256" key="2">
    <source>
        <dbReference type="SAM" id="MobiDB-lite"/>
    </source>
</evidence>
<organism evidence="3 4">
    <name type="scientific">Aphidius gifuensis</name>
    <name type="common">Parasitoid wasp</name>
    <dbReference type="NCBI Taxonomy" id="684658"/>
    <lineage>
        <taxon>Eukaryota</taxon>
        <taxon>Metazoa</taxon>
        <taxon>Ecdysozoa</taxon>
        <taxon>Arthropoda</taxon>
        <taxon>Hexapoda</taxon>
        <taxon>Insecta</taxon>
        <taxon>Pterygota</taxon>
        <taxon>Neoptera</taxon>
        <taxon>Endopterygota</taxon>
        <taxon>Hymenoptera</taxon>
        <taxon>Apocrita</taxon>
        <taxon>Ichneumonoidea</taxon>
        <taxon>Braconidae</taxon>
        <taxon>Aphidiinae</taxon>
        <taxon>Aphidius</taxon>
    </lineage>
</organism>
<comment type="caution">
    <text evidence="3">The sequence shown here is derived from an EMBL/GenBank/DDBJ whole genome shotgun (WGS) entry which is preliminary data.</text>
</comment>
<feature type="compositionally biased region" description="Low complexity" evidence="2">
    <location>
        <begin position="376"/>
        <end position="387"/>
    </location>
</feature>
<dbReference type="GO" id="GO:0008017">
    <property type="term" value="F:microtubule binding"/>
    <property type="evidence" value="ECO:0007669"/>
    <property type="project" value="InterPro"/>
</dbReference>
<dbReference type="PANTHER" id="PTHR31516">
    <property type="entry name" value="STABILIZER OF AXONEMAL MICROTUBULES 2"/>
    <property type="match status" value="1"/>
</dbReference>
<evidence type="ECO:0000313" key="3">
    <source>
        <dbReference type="EMBL" id="KAF7994789.1"/>
    </source>
</evidence>
<dbReference type="GO" id="GO:0036126">
    <property type="term" value="C:sperm flagellum"/>
    <property type="evidence" value="ECO:0007669"/>
    <property type="project" value="TreeGrafter"/>
</dbReference>
<dbReference type="GO" id="GO:0005814">
    <property type="term" value="C:centriole"/>
    <property type="evidence" value="ECO:0007669"/>
    <property type="project" value="TreeGrafter"/>
</dbReference>